<accession>A0ACC3SBK2</accession>
<protein>
    <submittedName>
        <fullName evidence="1">Uncharacterized protein</fullName>
    </submittedName>
</protein>
<organism evidence="1 2">
    <name type="scientific">Zalaria obscura</name>
    <dbReference type="NCBI Taxonomy" id="2024903"/>
    <lineage>
        <taxon>Eukaryota</taxon>
        <taxon>Fungi</taxon>
        <taxon>Dikarya</taxon>
        <taxon>Ascomycota</taxon>
        <taxon>Pezizomycotina</taxon>
        <taxon>Dothideomycetes</taxon>
        <taxon>Dothideomycetidae</taxon>
        <taxon>Dothideales</taxon>
        <taxon>Zalariaceae</taxon>
        <taxon>Zalaria</taxon>
    </lineage>
</organism>
<reference evidence="1" key="1">
    <citation type="submission" date="2024-02" db="EMBL/GenBank/DDBJ databases">
        <title>Metagenome Assembled Genome of Zalaria obscura JY119.</title>
        <authorList>
            <person name="Vighnesh L."/>
            <person name="Jagadeeshwari U."/>
            <person name="Venkata Ramana C."/>
            <person name="Sasikala C."/>
        </authorList>
    </citation>
    <scope>NUCLEOTIDE SEQUENCE</scope>
    <source>
        <strain evidence="1">JY119</strain>
    </source>
</reference>
<dbReference type="EMBL" id="JAMKPW020000023">
    <property type="protein sequence ID" value="KAK8205626.1"/>
    <property type="molecule type" value="Genomic_DNA"/>
</dbReference>
<gene>
    <name evidence="1" type="ORF">M8818_004802</name>
</gene>
<comment type="caution">
    <text evidence="1">The sequence shown here is derived from an EMBL/GenBank/DDBJ whole genome shotgun (WGS) entry which is preliminary data.</text>
</comment>
<keyword evidence="2" id="KW-1185">Reference proteome</keyword>
<name>A0ACC3SBK2_9PEZI</name>
<dbReference type="Proteomes" id="UP001320706">
    <property type="component" value="Unassembled WGS sequence"/>
</dbReference>
<sequence length="174" mass="19709">MSDSSSYWEMGGGWTSDDWGIGDPSTGAYRGLFECDYPTHRGGLGPYWARPVQAYRPEGPMMPRLDTGIRSMGYPGIGNRYPDTMCPANHFSYGANYDYYGEFTRPGEILRRCQQRERYENQGADWRPPWESLSGKWASLLTWLDLTGRCMSTAESTCLHLGRGVGKILRPWLG</sequence>
<evidence type="ECO:0000313" key="2">
    <source>
        <dbReference type="Proteomes" id="UP001320706"/>
    </source>
</evidence>
<proteinExistence type="predicted"/>
<evidence type="ECO:0000313" key="1">
    <source>
        <dbReference type="EMBL" id="KAK8205626.1"/>
    </source>
</evidence>